<comment type="caution">
    <text evidence="2">The sequence shown here is derived from an EMBL/GenBank/DDBJ whole genome shotgun (WGS) entry which is preliminary data.</text>
</comment>
<keyword evidence="3" id="KW-1185">Reference proteome</keyword>
<keyword evidence="2" id="KW-0378">Hydrolase</keyword>
<accession>A0A0T6LK61</accession>
<sequence>MTAGWDEGGWEPLGPAVARRRLPGHDATVGVVAGARGVLVIDTGGSLQEGADLAAAVRAATGRGADHVVVTHGHFDHCLGTAAFRPGPDTPDGAAVYGQRGLVGALVPQELAADAVRYGVDPAVARAAVRALVPPDHLVDDELELDLGGLAVRLVHPGPGHTDHDLAVVVRGGPTPVVFCGDLVEESGPPQAGPDAVPGGWPAALDRLLAEGGPGAVYVPGHGAVVDAAFVGAQRDALARRFGTA</sequence>
<dbReference type="OrthoDB" id="2273115at2"/>
<dbReference type="CDD" id="cd16282">
    <property type="entry name" value="metallo-hydrolase-like_MBL-fold"/>
    <property type="match status" value="1"/>
</dbReference>
<dbReference type="InterPro" id="IPR036866">
    <property type="entry name" value="RibonucZ/Hydroxyglut_hydro"/>
</dbReference>
<dbReference type="Gene3D" id="3.60.15.10">
    <property type="entry name" value="Ribonuclease Z/Hydroxyacylglutathione hydrolase-like"/>
    <property type="match status" value="1"/>
</dbReference>
<evidence type="ECO:0000313" key="3">
    <source>
        <dbReference type="Proteomes" id="UP000050867"/>
    </source>
</evidence>
<dbReference type="EMBL" id="LLZU01000039">
    <property type="protein sequence ID" value="KRV46422.1"/>
    <property type="molecule type" value="Genomic_DNA"/>
</dbReference>
<dbReference type="GO" id="GO:0016787">
    <property type="term" value="F:hydrolase activity"/>
    <property type="evidence" value="ECO:0007669"/>
    <property type="project" value="UniProtKB-KW"/>
</dbReference>
<evidence type="ECO:0000259" key="1">
    <source>
        <dbReference type="SMART" id="SM00849"/>
    </source>
</evidence>
<name>A0A0T6LK61_WENVI</name>
<reference evidence="2 3" key="1">
    <citation type="submission" date="2015-10" db="EMBL/GenBank/DDBJ databases">
        <title>Draft genome sequence of pyrrolomycin-producing Streptomyces vitaminophilus.</title>
        <authorList>
            <person name="Graham D.E."/>
            <person name="Mahan K.M."/>
            <person name="Klingeman D.M."/>
            <person name="Hettich R.L."/>
            <person name="Parry R.J."/>
        </authorList>
    </citation>
    <scope>NUCLEOTIDE SEQUENCE [LARGE SCALE GENOMIC DNA]</scope>
    <source>
        <strain evidence="2 3">ATCC 31673</strain>
    </source>
</reference>
<feature type="domain" description="Metallo-beta-lactamase" evidence="1">
    <location>
        <begin position="26"/>
        <end position="222"/>
    </location>
</feature>
<dbReference type="Pfam" id="PF00753">
    <property type="entry name" value="Lactamase_B"/>
    <property type="match status" value="1"/>
</dbReference>
<proteinExistence type="predicted"/>
<dbReference type="InterPro" id="IPR050855">
    <property type="entry name" value="NDM-1-like"/>
</dbReference>
<dbReference type="RefSeq" id="WP_026220673.1">
    <property type="nucleotide sequence ID" value="NZ_LLZU01000039.1"/>
</dbReference>
<dbReference type="Proteomes" id="UP000050867">
    <property type="component" value="Unassembled WGS sequence"/>
</dbReference>
<dbReference type="SMART" id="SM00849">
    <property type="entry name" value="Lactamase_B"/>
    <property type="match status" value="1"/>
</dbReference>
<dbReference type="AlphaFoldDB" id="A0A0T6LK61"/>
<dbReference type="PANTHER" id="PTHR42951">
    <property type="entry name" value="METALLO-BETA-LACTAMASE DOMAIN-CONTAINING"/>
    <property type="match status" value="1"/>
</dbReference>
<dbReference type="SUPFAM" id="SSF56281">
    <property type="entry name" value="Metallo-hydrolase/oxidoreductase"/>
    <property type="match status" value="1"/>
</dbReference>
<dbReference type="PANTHER" id="PTHR42951:SF4">
    <property type="entry name" value="ACYL-COENZYME A THIOESTERASE MBLAC2"/>
    <property type="match status" value="1"/>
</dbReference>
<dbReference type="eggNOG" id="COG0491">
    <property type="taxonomic scope" value="Bacteria"/>
</dbReference>
<dbReference type="STRING" id="76728.AQ490_10950"/>
<dbReference type="InterPro" id="IPR001279">
    <property type="entry name" value="Metallo-B-lactamas"/>
</dbReference>
<evidence type="ECO:0000313" key="2">
    <source>
        <dbReference type="EMBL" id="KRV46422.1"/>
    </source>
</evidence>
<organism evidence="2 3">
    <name type="scientific">Wenjunlia vitaminophila</name>
    <name type="common">Streptomyces vitaminophilus</name>
    <dbReference type="NCBI Taxonomy" id="76728"/>
    <lineage>
        <taxon>Bacteria</taxon>
        <taxon>Bacillati</taxon>
        <taxon>Actinomycetota</taxon>
        <taxon>Actinomycetes</taxon>
        <taxon>Kitasatosporales</taxon>
        <taxon>Streptomycetaceae</taxon>
        <taxon>Wenjunlia</taxon>
    </lineage>
</organism>
<protein>
    <submittedName>
        <fullName evidence="2">MBL fold metallo-hydrolase</fullName>
    </submittedName>
</protein>
<gene>
    <name evidence="2" type="ORF">AQ490_10950</name>
</gene>